<dbReference type="GO" id="GO:0016491">
    <property type="term" value="F:oxidoreductase activity"/>
    <property type="evidence" value="ECO:0007669"/>
    <property type="project" value="UniProtKB-UniRule"/>
</dbReference>
<dbReference type="Pfam" id="PF00881">
    <property type="entry name" value="Nitroreductase"/>
    <property type="match status" value="1"/>
</dbReference>
<evidence type="ECO:0000256" key="7">
    <source>
        <dbReference type="PIRNR" id="PIRNR000232"/>
    </source>
</evidence>
<dbReference type="InterPro" id="IPR026021">
    <property type="entry name" value="YdjA-like"/>
</dbReference>
<dbReference type="PIRSF" id="PIRSF000232">
    <property type="entry name" value="YdjA"/>
    <property type="match status" value="1"/>
</dbReference>
<reference evidence="10" key="2">
    <citation type="submission" date="2020-09" db="EMBL/GenBank/DDBJ databases">
        <authorList>
            <person name="Sun Q."/>
            <person name="Zhou Y."/>
        </authorList>
    </citation>
    <scope>NUCLEOTIDE SEQUENCE</scope>
    <source>
        <strain evidence="10">CGMCC 1.12195</strain>
    </source>
</reference>
<dbReference type="SUPFAM" id="SSF55469">
    <property type="entry name" value="FMN-dependent nitroreductase-like"/>
    <property type="match status" value="1"/>
</dbReference>
<feature type="domain" description="Nitroreductase" evidence="9">
    <location>
        <begin position="13"/>
        <end position="170"/>
    </location>
</feature>
<evidence type="ECO:0000256" key="2">
    <source>
        <dbReference type="ARBA" id="ARBA00022630"/>
    </source>
</evidence>
<evidence type="ECO:0000259" key="9">
    <source>
        <dbReference type="Pfam" id="PF00881"/>
    </source>
</evidence>
<evidence type="ECO:0000256" key="1">
    <source>
        <dbReference type="ARBA" id="ARBA00007118"/>
    </source>
</evidence>
<evidence type="ECO:0000256" key="4">
    <source>
        <dbReference type="ARBA" id="ARBA00022857"/>
    </source>
</evidence>
<keyword evidence="11" id="KW-1185">Reference proteome</keyword>
<proteinExistence type="inferred from homology"/>
<evidence type="ECO:0000313" key="11">
    <source>
        <dbReference type="Proteomes" id="UP000660862"/>
    </source>
</evidence>
<dbReference type="EMBL" id="BMER01000001">
    <property type="protein sequence ID" value="GGG84391.1"/>
    <property type="molecule type" value="Genomic_DNA"/>
</dbReference>
<evidence type="ECO:0000256" key="8">
    <source>
        <dbReference type="PIRSR" id="PIRSR000232-1"/>
    </source>
</evidence>
<gene>
    <name evidence="10" type="ORF">GCM10007415_16930</name>
</gene>
<accession>A0A917HNX6</accession>
<keyword evidence="4 7" id="KW-0521">NADP</keyword>
<keyword evidence="2 7" id="KW-0285">Flavoprotein</keyword>
<keyword evidence="6 7" id="KW-0520">NAD</keyword>
<evidence type="ECO:0000313" key="10">
    <source>
        <dbReference type="EMBL" id="GGG84391.1"/>
    </source>
</evidence>
<feature type="binding site" evidence="8">
    <location>
        <position position="47"/>
    </location>
    <ligand>
        <name>FMN</name>
        <dbReference type="ChEBI" id="CHEBI:58210"/>
        <note>ligand shared between dimeric partners</note>
    </ligand>
</feature>
<dbReference type="PANTHER" id="PTHR43821">
    <property type="entry name" value="NAD(P)H NITROREDUCTASE YDJA-RELATED"/>
    <property type="match status" value="1"/>
</dbReference>
<reference evidence="10" key="1">
    <citation type="journal article" date="2014" name="Int. J. Syst. Evol. Microbiol.">
        <title>Complete genome sequence of Corynebacterium casei LMG S-19264T (=DSM 44701T), isolated from a smear-ripened cheese.</title>
        <authorList>
            <consortium name="US DOE Joint Genome Institute (JGI-PGF)"/>
            <person name="Walter F."/>
            <person name="Albersmeier A."/>
            <person name="Kalinowski J."/>
            <person name="Ruckert C."/>
        </authorList>
    </citation>
    <scope>NUCLEOTIDE SEQUENCE</scope>
    <source>
        <strain evidence="10">CGMCC 1.12195</strain>
    </source>
</reference>
<dbReference type="EC" id="1.-.-.-" evidence="7"/>
<protein>
    <recommendedName>
        <fullName evidence="7">Putative NAD(P)H nitroreductase</fullName>
        <ecNumber evidence="7">1.-.-.-</ecNumber>
    </recommendedName>
</protein>
<dbReference type="InterPro" id="IPR029479">
    <property type="entry name" value="Nitroreductase"/>
</dbReference>
<evidence type="ECO:0000256" key="5">
    <source>
        <dbReference type="ARBA" id="ARBA00023002"/>
    </source>
</evidence>
<dbReference type="InterPro" id="IPR000415">
    <property type="entry name" value="Nitroreductase-like"/>
</dbReference>
<dbReference type="Gene3D" id="3.40.109.10">
    <property type="entry name" value="NADH Oxidase"/>
    <property type="match status" value="1"/>
</dbReference>
<keyword evidence="3 7" id="KW-0288">FMN</keyword>
<keyword evidence="5 7" id="KW-0560">Oxidoreductase</keyword>
<dbReference type="Proteomes" id="UP000660862">
    <property type="component" value="Unassembled WGS sequence"/>
</dbReference>
<comment type="caution">
    <text evidence="10">The sequence shown here is derived from an EMBL/GenBank/DDBJ whole genome shotgun (WGS) entry which is preliminary data.</text>
</comment>
<evidence type="ECO:0000256" key="6">
    <source>
        <dbReference type="ARBA" id="ARBA00023027"/>
    </source>
</evidence>
<comment type="cofactor">
    <cofactor evidence="8">
        <name>FMN</name>
        <dbReference type="ChEBI" id="CHEBI:58210"/>
    </cofactor>
    <text evidence="8">Binds 1 FMN per subunit.</text>
</comment>
<feature type="binding site" description="in other chain" evidence="8">
    <location>
        <begin position="16"/>
        <end position="18"/>
    </location>
    <ligand>
        <name>FMN</name>
        <dbReference type="ChEBI" id="CHEBI:58210"/>
        <note>ligand shared between dimeric partners</note>
    </ligand>
</feature>
<feature type="binding site" description="in other chain" evidence="8">
    <location>
        <begin position="141"/>
        <end position="143"/>
    </location>
    <ligand>
        <name>FMN</name>
        <dbReference type="ChEBI" id="CHEBI:58210"/>
        <note>ligand shared between dimeric partners</note>
    </ligand>
</feature>
<comment type="similarity">
    <text evidence="1 7">Belongs to the nitroreductase family.</text>
</comment>
<dbReference type="RefSeq" id="WP_188505441.1">
    <property type="nucleotide sequence ID" value="NZ_BMER01000001.1"/>
</dbReference>
<dbReference type="CDD" id="cd02135">
    <property type="entry name" value="YdjA-like"/>
    <property type="match status" value="1"/>
</dbReference>
<dbReference type="InterPro" id="IPR052530">
    <property type="entry name" value="NAD(P)H_nitroreductase"/>
</dbReference>
<dbReference type="AlphaFoldDB" id="A0A917HNX6"/>
<organism evidence="10 11">
    <name type="scientific">Parapedobacter pyrenivorans</name>
    <dbReference type="NCBI Taxonomy" id="1305674"/>
    <lineage>
        <taxon>Bacteria</taxon>
        <taxon>Pseudomonadati</taxon>
        <taxon>Bacteroidota</taxon>
        <taxon>Sphingobacteriia</taxon>
        <taxon>Sphingobacteriales</taxon>
        <taxon>Sphingobacteriaceae</taxon>
        <taxon>Parapedobacter</taxon>
    </lineage>
</organism>
<name>A0A917HNX6_9SPHI</name>
<sequence length="191" mass="21529">MPSSDFETIKKLITYRRSVFPPSYTDQAIPAELLIELLDCANAAPTHKLTQPWRFVVFRESGLTRLADQLAALYQRHTPAEQFLQKKQENTREKVLRSGAVIAIVVSYSDTVPRWEELAATACAVQNLWLATAAAGIGGYWSSPGTIKHLGDFLRLANNEECLGFFYMGYHDESPRKPTRKPIAKKITWEG</sequence>
<evidence type="ECO:0000256" key="3">
    <source>
        <dbReference type="ARBA" id="ARBA00022643"/>
    </source>
</evidence>
<dbReference type="PANTHER" id="PTHR43821:SF1">
    <property type="entry name" value="NAD(P)H NITROREDUCTASE YDJA-RELATED"/>
    <property type="match status" value="1"/>
</dbReference>